<dbReference type="InterPro" id="IPR001492">
    <property type="entry name" value="Flagellin"/>
</dbReference>
<organism evidence="2 3">
    <name type="scientific">Ligilactobacillus ubinensis</name>
    <dbReference type="NCBI Taxonomy" id="2876789"/>
    <lineage>
        <taxon>Bacteria</taxon>
        <taxon>Bacillati</taxon>
        <taxon>Bacillota</taxon>
        <taxon>Bacilli</taxon>
        <taxon>Lactobacillales</taxon>
        <taxon>Lactobacillaceae</taxon>
        <taxon>Ligilactobacillus</taxon>
    </lineage>
</organism>
<dbReference type="GO" id="GO:0005198">
    <property type="term" value="F:structural molecule activity"/>
    <property type="evidence" value="ECO:0007669"/>
    <property type="project" value="InterPro"/>
</dbReference>
<proteinExistence type="predicted"/>
<dbReference type="GO" id="GO:0009424">
    <property type="term" value="C:bacterial-type flagellum hook"/>
    <property type="evidence" value="ECO:0007669"/>
    <property type="project" value="InterPro"/>
</dbReference>
<evidence type="ECO:0000313" key="2">
    <source>
        <dbReference type="EMBL" id="MCP0886218.1"/>
    </source>
</evidence>
<gene>
    <name evidence="2" type="primary">flgL</name>
    <name evidence="2" type="ORF">LB941_02560</name>
</gene>
<dbReference type="RefSeq" id="WP_253359218.1">
    <property type="nucleotide sequence ID" value="NZ_JAIULA010000003.1"/>
</dbReference>
<dbReference type="InterPro" id="IPR013384">
    <property type="entry name" value="Flagell_FlgL"/>
</dbReference>
<dbReference type="NCBIfam" id="TIGR02550">
    <property type="entry name" value="flagell_flgL"/>
    <property type="match status" value="1"/>
</dbReference>
<dbReference type="AlphaFoldDB" id="A0A9X2FKV8"/>
<dbReference type="Proteomes" id="UP001139006">
    <property type="component" value="Unassembled WGS sequence"/>
</dbReference>
<evidence type="ECO:0000259" key="1">
    <source>
        <dbReference type="Pfam" id="PF00669"/>
    </source>
</evidence>
<dbReference type="SUPFAM" id="SSF64518">
    <property type="entry name" value="Phase 1 flagellin"/>
    <property type="match status" value="1"/>
</dbReference>
<dbReference type="EMBL" id="JAIULA010000003">
    <property type="protein sequence ID" value="MCP0886218.1"/>
    <property type="molecule type" value="Genomic_DNA"/>
</dbReference>
<dbReference type="Gene3D" id="1.20.1330.10">
    <property type="entry name" value="f41 fragment of flagellin, N-terminal domain"/>
    <property type="match status" value="1"/>
</dbReference>
<keyword evidence="2" id="KW-0966">Cell projection</keyword>
<keyword evidence="3" id="KW-1185">Reference proteome</keyword>
<feature type="domain" description="Flagellin N-terminal" evidence="1">
    <location>
        <begin position="3"/>
        <end position="140"/>
    </location>
</feature>
<protein>
    <submittedName>
        <fullName evidence="2">Flagellar hook-associated protein FlgL</fullName>
    </submittedName>
</protein>
<keyword evidence="2" id="KW-0969">Cilium</keyword>
<dbReference type="GO" id="GO:0071973">
    <property type="term" value="P:bacterial-type flagellum-dependent cell motility"/>
    <property type="evidence" value="ECO:0007669"/>
    <property type="project" value="InterPro"/>
</dbReference>
<sequence length="311" mass="33986">MRISSSMTYTNFLTNYQKNANTMQDTMNQLSSGKTVTESSDNPLLVSKIISSKVSLAENETYADTISSAETWTQEQYSVLNNVSTSMNRIITLITAAASSTNGTDELAAQKEEINEDIQNIMDSLNTNYAGKYLFSGQNTTTKPFEVSTDSDGIVSNISYEGTDDNLTRTIANGVSVDLFADGSQFTSIKNSDGTTTSLNEFVSNLMSALGDSDGNTNQTELGSTLLTQAQDFYDNFTSVQTNISAKETRLEAAASRNSTEKLNLTTQLSDQQDVDYAEAYLQYENQMVAYKATLAVGTKIMQTTVLDYMD</sequence>
<accession>A0A9X2FKV8</accession>
<comment type="caution">
    <text evidence="2">The sequence shown here is derived from an EMBL/GenBank/DDBJ whole genome shotgun (WGS) entry which is preliminary data.</text>
</comment>
<reference evidence="2 3" key="1">
    <citation type="journal article" date="2023" name="Int. J. Syst. Evol. Microbiol.">
        <title>Ligilactobacillus ubinensis sp. nov., a novel species isolated from the wild ferment of a durian fruit (Durio zibethinus).</title>
        <authorList>
            <person name="Heng Y.C."/>
            <person name="Menon N."/>
            <person name="Chen B."/>
            <person name="Loo B.Z.L."/>
            <person name="Wong G.W.J."/>
            <person name="Lim A.C.H."/>
            <person name="Silvaraju S."/>
            <person name="Kittelmann S."/>
        </authorList>
    </citation>
    <scope>NUCLEOTIDE SEQUENCE [LARGE SCALE GENOMIC DNA]</scope>
    <source>
        <strain evidence="2 3">WILCCON 0076</strain>
    </source>
</reference>
<dbReference type="PANTHER" id="PTHR42792">
    <property type="entry name" value="FLAGELLIN"/>
    <property type="match status" value="1"/>
</dbReference>
<dbReference type="InterPro" id="IPR001029">
    <property type="entry name" value="Flagellin_N"/>
</dbReference>
<name>A0A9X2FKV8_9LACO</name>
<dbReference type="Pfam" id="PF00669">
    <property type="entry name" value="Flagellin_N"/>
    <property type="match status" value="1"/>
</dbReference>
<evidence type="ECO:0000313" key="3">
    <source>
        <dbReference type="Proteomes" id="UP001139006"/>
    </source>
</evidence>
<dbReference type="PANTHER" id="PTHR42792:SF1">
    <property type="entry name" value="FLAGELLAR HOOK-ASSOCIATED PROTEIN 3"/>
    <property type="match status" value="1"/>
</dbReference>
<keyword evidence="2" id="KW-0282">Flagellum</keyword>